<protein>
    <recommendedName>
        <fullName evidence="2">F-box domain-containing protein</fullName>
    </recommendedName>
</protein>
<dbReference type="PROSITE" id="PS50181">
    <property type="entry name" value="FBOX"/>
    <property type="match status" value="1"/>
</dbReference>
<feature type="compositionally biased region" description="Low complexity" evidence="1">
    <location>
        <begin position="1"/>
        <end position="19"/>
    </location>
</feature>
<dbReference type="EMBL" id="JAAMPC010000007">
    <property type="protein sequence ID" value="KAG2301203.1"/>
    <property type="molecule type" value="Genomic_DNA"/>
</dbReference>
<dbReference type="PANTHER" id="PTHR31111">
    <property type="entry name" value="BNAA05G37150D PROTEIN-RELATED"/>
    <property type="match status" value="1"/>
</dbReference>
<dbReference type="InterPro" id="IPR036047">
    <property type="entry name" value="F-box-like_dom_sf"/>
</dbReference>
<dbReference type="AlphaFoldDB" id="A0A8X7S854"/>
<evidence type="ECO:0000259" key="2">
    <source>
        <dbReference type="PROSITE" id="PS50181"/>
    </source>
</evidence>
<dbReference type="Gene3D" id="1.20.1280.50">
    <property type="match status" value="1"/>
</dbReference>
<dbReference type="NCBIfam" id="TIGR01640">
    <property type="entry name" value="F_box_assoc_1"/>
    <property type="match status" value="1"/>
</dbReference>
<dbReference type="InterPro" id="IPR013187">
    <property type="entry name" value="F-box-assoc_dom_typ3"/>
</dbReference>
<feature type="domain" description="F-box" evidence="2">
    <location>
        <begin position="25"/>
        <end position="72"/>
    </location>
</feature>
<dbReference type="Pfam" id="PF08268">
    <property type="entry name" value="FBA_3"/>
    <property type="match status" value="1"/>
</dbReference>
<dbReference type="InterPro" id="IPR017451">
    <property type="entry name" value="F-box-assoc_interact_dom"/>
</dbReference>
<dbReference type="OrthoDB" id="1093967at2759"/>
<dbReference type="Proteomes" id="UP000886595">
    <property type="component" value="Unassembled WGS sequence"/>
</dbReference>
<dbReference type="PANTHER" id="PTHR31111:SF105">
    <property type="entry name" value="F-BOX DOMAIN-CONTAINING PROTEIN"/>
    <property type="match status" value="1"/>
</dbReference>
<gene>
    <name evidence="3" type="ORF">Bca52824_029854</name>
</gene>
<evidence type="ECO:0000256" key="1">
    <source>
        <dbReference type="SAM" id="MobiDB-lite"/>
    </source>
</evidence>
<evidence type="ECO:0000313" key="4">
    <source>
        <dbReference type="Proteomes" id="UP000886595"/>
    </source>
</evidence>
<sequence>MKSQQKKSSLSPKLQHHSQISTMEKKDGIHIPFDLTEEILSRLPVKSLLRFLCVSKLWASLITNSIMTWSLTKPRLLVILDHRLRESSIFSLSSYPLSTDKESVSTEQDDHALVRGINGNNMYQYSRGLICCLTTSTLYNTTTRQTLLLPKINSEIPASVIEGFFGYDPVENQYKVFCMVRGSQTYEASYQVFTLGDPKKQWREIRGLGTYLFPTMTTRVCINGKIYFRARIGGYPFHNMLLIVDVRSERFDHVEIPKQPRSLTLVNYKGKLGCICYSDDSAEMWVLEDHAEKQEWCKSISFMSSSSLVKRLEYGTCIAGVTVNDEILIMSKILDCADPLYAEYYDLKQEKIRRVELESTLKGQQKDVRIFSFSDHGENAMSLFR</sequence>
<dbReference type="SMART" id="SM00256">
    <property type="entry name" value="FBOX"/>
    <property type="match status" value="1"/>
</dbReference>
<proteinExistence type="predicted"/>
<organism evidence="3 4">
    <name type="scientific">Brassica carinata</name>
    <name type="common">Ethiopian mustard</name>
    <name type="synonym">Abyssinian cabbage</name>
    <dbReference type="NCBI Taxonomy" id="52824"/>
    <lineage>
        <taxon>Eukaryota</taxon>
        <taxon>Viridiplantae</taxon>
        <taxon>Streptophyta</taxon>
        <taxon>Embryophyta</taxon>
        <taxon>Tracheophyta</taxon>
        <taxon>Spermatophyta</taxon>
        <taxon>Magnoliopsida</taxon>
        <taxon>eudicotyledons</taxon>
        <taxon>Gunneridae</taxon>
        <taxon>Pentapetalae</taxon>
        <taxon>rosids</taxon>
        <taxon>malvids</taxon>
        <taxon>Brassicales</taxon>
        <taxon>Brassicaceae</taxon>
        <taxon>Brassiceae</taxon>
        <taxon>Brassica</taxon>
    </lineage>
</organism>
<reference evidence="3 4" key="1">
    <citation type="submission" date="2020-02" db="EMBL/GenBank/DDBJ databases">
        <authorList>
            <person name="Ma Q."/>
            <person name="Huang Y."/>
            <person name="Song X."/>
            <person name="Pei D."/>
        </authorList>
    </citation>
    <scope>NUCLEOTIDE SEQUENCE [LARGE SCALE GENOMIC DNA]</scope>
    <source>
        <strain evidence="3">Sxm20200214</strain>
        <tissue evidence="3">Leaf</tissue>
    </source>
</reference>
<dbReference type="CDD" id="cd22157">
    <property type="entry name" value="F-box_AtFBW1-like"/>
    <property type="match status" value="1"/>
</dbReference>
<dbReference type="InterPro" id="IPR001810">
    <property type="entry name" value="F-box_dom"/>
</dbReference>
<comment type="caution">
    <text evidence="3">The sequence shown here is derived from an EMBL/GenBank/DDBJ whole genome shotgun (WGS) entry which is preliminary data.</text>
</comment>
<evidence type="ECO:0000313" key="3">
    <source>
        <dbReference type="EMBL" id="KAG2301203.1"/>
    </source>
</evidence>
<dbReference type="Pfam" id="PF00646">
    <property type="entry name" value="F-box"/>
    <property type="match status" value="1"/>
</dbReference>
<accession>A0A8X7S854</accession>
<feature type="region of interest" description="Disordered" evidence="1">
    <location>
        <begin position="1"/>
        <end position="20"/>
    </location>
</feature>
<dbReference type="SUPFAM" id="SSF81383">
    <property type="entry name" value="F-box domain"/>
    <property type="match status" value="1"/>
</dbReference>
<keyword evidence="4" id="KW-1185">Reference proteome</keyword>
<name>A0A8X7S854_BRACI</name>